<dbReference type="InterPro" id="IPR003713">
    <property type="entry name" value="FliS"/>
</dbReference>
<evidence type="ECO:0000313" key="6">
    <source>
        <dbReference type="EMBL" id="EHL14716.1"/>
    </source>
</evidence>
<comment type="similarity">
    <text evidence="2">Belongs to the FliS family.</text>
</comment>
<evidence type="ECO:0008006" key="8">
    <source>
        <dbReference type="Google" id="ProtNLM"/>
    </source>
</evidence>
<comment type="subcellular location">
    <subcellularLocation>
        <location evidence="1">Cytoplasm</location>
        <location evidence="1">Cytosol</location>
    </subcellularLocation>
</comment>
<gene>
    <name evidence="6" type="ORF">HMPREF9629_00265</name>
</gene>
<comment type="caution">
    <text evidence="6">The sequence shown here is derived from an EMBL/GenBank/DDBJ whole genome shotgun (WGS) entry which is preliminary data.</text>
</comment>
<dbReference type="GO" id="GO:0044780">
    <property type="term" value="P:bacterial-type flagellum assembly"/>
    <property type="evidence" value="ECO:0007669"/>
    <property type="project" value="InterPro"/>
</dbReference>
<evidence type="ECO:0000256" key="1">
    <source>
        <dbReference type="ARBA" id="ARBA00004514"/>
    </source>
</evidence>
<accession>G9X123</accession>
<proteinExistence type="inferred from homology"/>
<dbReference type="PANTHER" id="PTHR34773">
    <property type="entry name" value="FLAGELLAR SECRETION CHAPERONE FLIS"/>
    <property type="match status" value="1"/>
</dbReference>
<evidence type="ECO:0000313" key="7">
    <source>
        <dbReference type="Proteomes" id="UP000006437"/>
    </source>
</evidence>
<dbReference type="CDD" id="cd16098">
    <property type="entry name" value="FliS"/>
    <property type="match status" value="1"/>
</dbReference>
<dbReference type="HOGENOM" id="CLU_080373_4_1_9"/>
<dbReference type="AlphaFoldDB" id="G9X123"/>
<keyword evidence="5" id="KW-0143">Chaperone</keyword>
<dbReference type="BioCyc" id="EBAC796937-HMP:GMGH-265-MONOMER"/>
<evidence type="ECO:0000256" key="2">
    <source>
        <dbReference type="ARBA" id="ARBA00008787"/>
    </source>
</evidence>
<reference evidence="6 7" key="1">
    <citation type="submission" date="2011-08" db="EMBL/GenBank/DDBJ databases">
        <title>The Genome Sequence of Eubacteriaceae bacterium ACC19a.</title>
        <authorList>
            <consortium name="The Broad Institute Genome Sequencing Platform"/>
            <person name="Earl A."/>
            <person name="Ward D."/>
            <person name="Feldgarden M."/>
            <person name="Gevers D."/>
            <person name="Sizova M."/>
            <person name="Hazen A."/>
            <person name="Epstein S."/>
            <person name="Young S.K."/>
            <person name="Zeng Q."/>
            <person name="Gargeya S."/>
            <person name="Fitzgerald M."/>
            <person name="Haas B."/>
            <person name="Abouelleil A."/>
            <person name="Alvarado L."/>
            <person name="Arachchi H.M."/>
            <person name="Berlin A."/>
            <person name="Brown A."/>
            <person name="Chapman S.B."/>
            <person name="Chen Z."/>
            <person name="Dunbar C."/>
            <person name="Freedman E."/>
            <person name="Gearin G."/>
            <person name="Gellesch M."/>
            <person name="Goldberg J."/>
            <person name="Griggs A."/>
            <person name="Gujja S."/>
            <person name="Heiman D."/>
            <person name="Howarth C."/>
            <person name="Larson L."/>
            <person name="Lui A."/>
            <person name="MacDonald P.J.P."/>
            <person name="Montmayeur A."/>
            <person name="Murphy C."/>
            <person name="Neiman D."/>
            <person name="Pearson M."/>
            <person name="Priest M."/>
            <person name="Roberts A."/>
            <person name="Saif S."/>
            <person name="Shea T."/>
            <person name="Shenoy N."/>
            <person name="Sisk P."/>
            <person name="Stolte C."/>
            <person name="Sykes S."/>
            <person name="Wortman J."/>
            <person name="Nusbaum C."/>
            <person name="Birren B."/>
        </authorList>
    </citation>
    <scope>NUCLEOTIDE SEQUENCE [LARGE SCALE GENOMIC DNA]</scope>
    <source>
        <strain evidence="6 7">ACC19a</strain>
    </source>
</reference>
<keyword evidence="4" id="KW-1005">Bacterial flagellum biogenesis</keyword>
<dbReference type="Gene3D" id="1.20.120.340">
    <property type="entry name" value="Flagellar protein FliS"/>
    <property type="match status" value="1"/>
</dbReference>
<name>G9X123_9FIRM</name>
<organism evidence="6 7">
    <name type="scientific">Peptoanaerobacter stomatis</name>
    <dbReference type="NCBI Taxonomy" id="796937"/>
    <lineage>
        <taxon>Bacteria</taxon>
        <taxon>Bacillati</taxon>
        <taxon>Bacillota</taxon>
        <taxon>Clostridia</taxon>
        <taxon>Peptostreptococcales</taxon>
        <taxon>Filifactoraceae</taxon>
        <taxon>Peptoanaerobacter</taxon>
    </lineage>
</organism>
<dbReference type="Proteomes" id="UP000006437">
    <property type="component" value="Unassembled WGS sequence"/>
</dbReference>
<sequence>MSYKDDLAVKIATGNSCELVALQYQALIENIQDLEKYISKDDKEKIFASSDKIRDILSNLISTLGDDNNEFKNASIDLYLYINRVINNVVIKKDTSETESIVKMLETLRDAWYSAGTNISDKNEHKNLSKGITYGKTDVNISGSTSDLGRG</sequence>
<dbReference type="SUPFAM" id="SSF101116">
    <property type="entry name" value="Flagellar export chaperone FliS"/>
    <property type="match status" value="1"/>
</dbReference>
<dbReference type="EMBL" id="AFZE01000023">
    <property type="protein sequence ID" value="EHL14716.1"/>
    <property type="molecule type" value="Genomic_DNA"/>
</dbReference>
<dbReference type="GO" id="GO:0071973">
    <property type="term" value="P:bacterial-type flagellum-dependent cell motility"/>
    <property type="evidence" value="ECO:0007669"/>
    <property type="project" value="TreeGrafter"/>
</dbReference>
<evidence type="ECO:0000256" key="5">
    <source>
        <dbReference type="ARBA" id="ARBA00023186"/>
    </source>
</evidence>
<evidence type="ECO:0000256" key="3">
    <source>
        <dbReference type="ARBA" id="ARBA00022490"/>
    </source>
</evidence>
<dbReference type="RefSeq" id="WP_009524502.1">
    <property type="nucleotide sequence ID" value="NZ_JBQNBP010000034.1"/>
</dbReference>
<dbReference type="Pfam" id="PF02561">
    <property type="entry name" value="FliS"/>
    <property type="match status" value="1"/>
</dbReference>
<keyword evidence="3" id="KW-0963">Cytoplasm</keyword>
<dbReference type="InterPro" id="IPR036584">
    <property type="entry name" value="FliS_sf"/>
</dbReference>
<dbReference type="PANTHER" id="PTHR34773:SF1">
    <property type="entry name" value="FLAGELLAR SECRETION CHAPERONE FLIS"/>
    <property type="match status" value="1"/>
</dbReference>
<dbReference type="GO" id="GO:0005829">
    <property type="term" value="C:cytosol"/>
    <property type="evidence" value="ECO:0007669"/>
    <property type="project" value="UniProtKB-SubCell"/>
</dbReference>
<protein>
    <recommendedName>
        <fullName evidence="8">Flagellar protein FliS</fullName>
    </recommendedName>
</protein>
<evidence type="ECO:0000256" key="4">
    <source>
        <dbReference type="ARBA" id="ARBA00022795"/>
    </source>
</evidence>